<feature type="non-terminal residue" evidence="3">
    <location>
        <position position="292"/>
    </location>
</feature>
<feature type="domain" description="Glycoside hydrolase family 13 N-terminal" evidence="2">
    <location>
        <begin position="37"/>
        <end position="90"/>
    </location>
</feature>
<dbReference type="SUPFAM" id="SSF81296">
    <property type="entry name" value="E set domains"/>
    <property type="match status" value="1"/>
</dbReference>
<dbReference type="EMBL" id="CAUYUJ010022028">
    <property type="protein sequence ID" value="CAK0908511.1"/>
    <property type="molecule type" value="Genomic_DNA"/>
</dbReference>
<evidence type="ECO:0000313" key="3">
    <source>
        <dbReference type="EMBL" id="CAK0908511.1"/>
    </source>
</evidence>
<evidence type="ECO:0000259" key="2">
    <source>
        <dbReference type="Pfam" id="PF02922"/>
    </source>
</evidence>
<keyword evidence="4" id="KW-1185">Reference proteome</keyword>
<sequence>MRAWLLPERASAPAGAPHGAAAPSPAAPGSPSDALARLRTWEPLAQDVALVLRRGSGGGLEAHSMARAADSGVWEATVPCPRNADYAFLATWTQELRCKEGQEVALFGLPHAEADVPLWPAPGEAAQPAIVPPAAWPRTPPPEPLAGALACEGADPQLEDGQFRRQISAEERLGRAEFLLEVSELSLVSADAEGVRFHFYAAARVAVDRVQVSAVDGSWGPYVLQPAPGEAGEPVVWVADAPEWLCPLSASEVVVQVKRRDWRLDPYSLAVSRGADAASTLGQCLPTGEGRE</sequence>
<evidence type="ECO:0000313" key="4">
    <source>
        <dbReference type="Proteomes" id="UP001189429"/>
    </source>
</evidence>
<dbReference type="Pfam" id="PF02922">
    <property type="entry name" value="CBM_48"/>
    <property type="match status" value="1"/>
</dbReference>
<name>A0ABN9Y7F1_9DINO</name>
<dbReference type="Proteomes" id="UP001189429">
    <property type="component" value="Unassembled WGS sequence"/>
</dbReference>
<dbReference type="Gene3D" id="2.60.40.10">
    <property type="entry name" value="Immunoglobulins"/>
    <property type="match status" value="1"/>
</dbReference>
<proteinExistence type="predicted"/>
<gene>
    <name evidence="3" type="ORF">PCOR1329_LOCUS83169</name>
</gene>
<feature type="region of interest" description="Disordered" evidence="1">
    <location>
        <begin position="1"/>
        <end position="33"/>
    </location>
</feature>
<reference evidence="3" key="1">
    <citation type="submission" date="2023-10" db="EMBL/GenBank/DDBJ databases">
        <authorList>
            <person name="Chen Y."/>
            <person name="Shah S."/>
            <person name="Dougan E. K."/>
            <person name="Thang M."/>
            <person name="Chan C."/>
        </authorList>
    </citation>
    <scope>NUCLEOTIDE SEQUENCE [LARGE SCALE GENOMIC DNA]</scope>
</reference>
<protein>
    <recommendedName>
        <fullName evidence="2">Glycoside hydrolase family 13 N-terminal domain-containing protein</fullName>
    </recommendedName>
</protein>
<accession>A0ABN9Y7F1</accession>
<dbReference type="InterPro" id="IPR013783">
    <property type="entry name" value="Ig-like_fold"/>
</dbReference>
<comment type="caution">
    <text evidence="3">The sequence shown here is derived from an EMBL/GenBank/DDBJ whole genome shotgun (WGS) entry which is preliminary data.</text>
</comment>
<feature type="compositionally biased region" description="Low complexity" evidence="1">
    <location>
        <begin position="10"/>
        <end position="33"/>
    </location>
</feature>
<dbReference type="InterPro" id="IPR014756">
    <property type="entry name" value="Ig_E-set"/>
</dbReference>
<evidence type="ECO:0000256" key="1">
    <source>
        <dbReference type="SAM" id="MobiDB-lite"/>
    </source>
</evidence>
<organism evidence="3 4">
    <name type="scientific">Prorocentrum cordatum</name>
    <dbReference type="NCBI Taxonomy" id="2364126"/>
    <lineage>
        <taxon>Eukaryota</taxon>
        <taxon>Sar</taxon>
        <taxon>Alveolata</taxon>
        <taxon>Dinophyceae</taxon>
        <taxon>Prorocentrales</taxon>
        <taxon>Prorocentraceae</taxon>
        <taxon>Prorocentrum</taxon>
    </lineage>
</organism>
<dbReference type="InterPro" id="IPR004193">
    <property type="entry name" value="Glyco_hydro_13_N"/>
</dbReference>